<dbReference type="AlphaFoldDB" id="A0A1X7QW46"/>
<gene>
    <name evidence="1" type="ORF">KASA_0B00011G</name>
</gene>
<evidence type="ECO:0000313" key="1">
    <source>
        <dbReference type="EMBL" id="SMN17663.1"/>
    </source>
</evidence>
<dbReference type="EMBL" id="FXLY01000001">
    <property type="protein sequence ID" value="SMN17663.1"/>
    <property type="molecule type" value="Genomic_DNA"/>
</dbReference>
<dbReference type="OrthoDB" id="10469600at2759"/>
<name>A0A1X7QW46_9SACH</name>
<keyword evidence="2" id="KW-1185">Reference proteome</keyword>
<proteinExistence type="predicted"/>
<sequence>MHSLQHNRLNDFFETNYSKELEHNQQQKINKLRETVEVLEMDLLYILSKDARSNFINGTISKKNIQINKKEYYTKLNNVQKGILNQAKSSTKLSNRTVNNRLSRTNESSFEGKENCQMEEPLYDTVMRYPQFKEVLNGYQKFDIKRYNIVSAKKNNETLLTLSGNSFDGNVKEIFDQGTQYSSGNQSESKNVVSKNLFQTKLEESSIVLFNTVGKEFDKTIRPQQYITPGDITCSKKYHRVRFWLNDYQAKPSRIKLLSHSERT</sequence>
<accession>A0A1X7QW46</accession>
<dbReference type="STRING" id="1789683.A0A1X7QW46"/>
<organism evidence="1 2">
    <name type="scientific">Maudiozyma saulgeensis</name>
    <dbReference type="NCBI Taxonomy" id="1789683"/>
    <lineage>
        <taxon>Eukaryota</taxon>
        <taxon>Fungi</taxon>
        <taxon>Dikarya</taxon>
        <taxon>Ascomycota</taxon>
        <taxon>Saccharomycotina</taxon>
        <taxon>Saccharomycetes</taxon>
        <taxon>Saccharomycetales</taxon>
        <taxon>Saccharomycetaceae</taxon>
        <taxon>Maudiozyma</taxon>
    </lineage>
</organism>
<reference evidence="1 2" key="1">
    <citation type="submission" date="2017-04" db="EMBL/GenBank/DDBJ databases">
        <authorList>
            <person name="Afonso C.L."/>
            <person name="Miller P.J."/>
            <person name="Scott M.A."/>
            <person name="Spackman E."/>
            <person name="Goraichik I."/>
            <person name="Dimitrov K.M."/>
            <person name="Suarez D.L."/>
            <person name="Swayne D.E."/>
        </authorList>
    </citation>
    <scope>NUCLEOTIDE SEQUENCE [LARGE SCALE GENOMIC DNA]</scope>
</reference>
<dbReference type="Proteomes" id="UP000196158">
    <property type="component" value="Unassembled WGS sequence"/>
</dbReference>
<protein>
    <submittedName>
        <fullName evidence="1">Uncharacterized protein</fullName>
    </submittedName>
</protein>
<evidence type="ECO:0000313" key="2">
    <source>
        <dbReference type="Proteomes" id="UP000196158"/>
    </source>
</evidence>